<proteinExistence type="predicted"/>
<dbReference type="AlphaFoldDB" id="A0A7J7Y569"/>
<gene>
    <name evidence="2" type="ORF">mRhiFer1_010044</name>
</gene>
<organism evidence="2 3">
    <name type="scientific">Rhinolophus ferrumequinum</name>
    <name type="common">Greater horseshoe bat</name>
    <dbReference type="NCBI Taxonomy" id="59479"/>
    <lineage>
        <taxon>Eukaryota</taxon>
        <taxon>Metazoa</taxon>
        <taxon>Chordata</taxon>
        <taxon>Craniata</taxon>
        <taxon>Vertebrata</taxon>
        <taxon>Euteleostomi</taxon>
        <taxon>Mammalia</taxon>
        <taxon>Eutheria</taxon>
        <taxon>Laurasiatheria</taxon>
        <taxon>Chiroptera</taxon>
        <taxon>Yinpterochiroptera</taxon>
        <taxon>Rhinolophoidea</taxon>
        <taxon>Rhinolophidae</taxon>
        <taxon>Rhinolophinae</taxon>
        <taxon>Rhinolophus</taxon>
    </lineage>
</organism>
<reference evidence="2 3" key="1">
    <citation type="journal article" date="2020" name="Nature">
        <title>Six reference-quality genomes reveal evolution of bat adaptations.</title>
        <authorList>
            <person name="Jebb D."/>
            <person name="Huang Z."/>
            <person name="Pippel M."/>
            <person name="Hughes G.M."/>
            <person name="Lavrichenko K."/>
            <person name="Devanna P."/>
            <person name="Winkler S."/>
            <person name="Jermiin L.S."/>
            <person name="Skirmuntt E.C."/>
            <person name="Katzourakis A."/>
            <person name="Burkitt-Gray L."/>
            <person name="Ray D.A."/>
            <person name="Sullivan K.A.M."/>
            <person name="Roscito J.G."/>
            <person name="Kirilenko B.M."/>
            <person name="Davalos L.M."/>
            <person name="Corthals A.P."/>
            <person name="Power M.L."/>
            <person name="Jones G."/>
            <person name="Ransome R.D."/>
            <person name="Dechmann D.K.N."/>
            <person name="Locatelli A.G."/>
            <person name="Puechmaille S.J."/>
            <person name="Fedrigo O."/>
            <person name="Jarvis E.D."/>
            <person name="Hiller M."/>
            <person name="Vernes S.C."/>
            <person name="Myers E.W."/>
            <person name="Teeling E.C."/>
        </authorList>
    </citation>
    <scope>NUCLEOTIDE SEQUENCE [LARGE SCALE GENOMIC DNA]</scope>
    <source>
        <strain evidence="2">MRhiFer1</strain>
        <tissue evidence="2">Lung</tissue>
    </source>
</reference>
<accession>A0A7J7Y569</accession>
<sequence>MYFRPELRTNLKTPCFYFVGRGQTPLMLRAALHRPTSGFSHGCGGQSLWQPRVPRPGSAHLSLVRIVPPSASGPSPMPQEPVGPHSPGDPGVNSSGDNLQQPVGDRTRWKRLQQPIVHLDCPRRHSIGLSEELCPIVHLGNLNNPHLYHLFVPSLTPPTPLLLFPTTIPLLKSFAWVLLGWGTQIKTDDLLVFKN</sequence>
<dbReference type="EMBL" id="JACAGC010000007">
    <property type="protein sequence ID" value="KAF6357123.1"/>
    <property type="molecule type" value="Genomic_DNA"/>
</dbReference>
<name>A0A7J7Y569_RHIFE</name>
<protein>
    <submittedName>
        <fullName evidence="2">Uncharacterized protein</fullName>
    </submittedName>
</protein>
<evidence type="ECO:0000313" key="3">
    <source>
        <dbReference type="Proteomes" id="UP000585614"/>
    </source>
</evidence>
<evidence type="ECO:0000313" key="2">
    <source>
        <dbReference type="EMBL" id="KAF6357123.1"/>
    </source>
</evidence>
<feature type="region of interest" description="Disordered" evidence="1">
    <location>
        <begin position="67"/>
        <end position="103"/>
    </location>
</feature>
<feature type="compositionally biased region" description="Polar residues" evidence="1">
    <location>
        <begin position="92"/>
        <end position="101"/>
    </location>
</feature>
<dbReference type="Proteomes" id="UP000585614">
    <property type="component" value="Unassembled WGS sequence"/>
</dbReference>
<evidence type="ECO:0000256" key="1">
    <source>
        <dbReference type="SAM" id="MobiDB-lite"/>
    </source>
</evidence>
<comment type="caution">
    <text evidence="2">The sequence shown here is derived from an EMBL/GenBank/DDBJ whole genome shotgun (WGS) entry which is preliminary data.</text>
</comment>